<feature type="compositionally biased region" description="Basic and acidic residues" evidence="8">
    <location>
        <begin position="459"/>
        <end position="479"/>
    </location>
</feature>
<dbReference type="InterPro" id="IPR027417">
    <property type="entry name" value="P-loop_NTPase"/>
</dbReference>
<dbReference type="EMBL" id="FNMU01000001">
    <property type="protein sequence ID" value="SDW01232.1"/>
    <property type="molecule type" value="Genomic_DNA"/>
</dbReference>
<organism evidence="10 13">
    <name type="scientific">Methanohalophilus halophilus</name>
    <dbReference type="NCBI Taxonomy" id="2177"/>
    <lineage>
        <taxon>Archaea</taxon>
        <taxon>Methanobacteriati</taxon>
        <taxon>Methanobacteriota</taxon>
        <taxon>Stenosarchaea group</taxon>
        <taxon>Methanomicrobia</taxon>
        <taxon>Methanosarcinales</taxon>
        <taxon>Methanosarcinaceae</taxon>
        <taxon>Methanohalophilus</taxon>
    </lineage>
</organism>
<evidence type="ECO:0000313" key="10">
    <source>
        <dbReference type="EMBL" id="APH38286.1"/>
    </source>
</evidence>
<dbReference type="CDD" id="cd00009">
    <property type="entry name" value="AAA"/>
    <property type="match status" value="1"/>
</dbReference>
<evidence type="ECO:0000256" key="6">
    <source>
        <dbReference type="ARBA" id="ARBA00032141"/>
    </source>
</evidence>
<evidence type="ECO:0000259" key="9">
    <source>
        <dbReference type="SMART" id="SM00382"/>
    </source>
</evidence>
<evidence type="ECO:0000256" key="8">
    <source>
        <dbReference type="SAM" id="MobiDB-lite"/>
    </source>
</evidence>
<dbReference type="GO" id="GO:0005524">
    <property type="term" value="F:ATP binding"/>
    <property type="evidence" value="ECO:0007669"/>
    <property type="project" value="UniProtKB-UniRule"/>
</dbReference>
<keyword evidence="3 7" id="KW-0235">DNA replication</keyword>
<dbReference type="RefSeq" id="WP_072560548.1">
    <property type="nucleotide sequence ID" value="NZ_CP017921.1"/>
</dbReference>
<proteinExistence type="inferred from homology"/>
<accession>A0A1L3Q093</accession>
<comment type="function">
    <text evidence="7">Part of the RFC clamp loader complex which loads the PCNA sliding clamp onto DNA.</text>
</comment>
<dbReference type="NCBIfam" id="NF003229">
    <property type="entry name" value="PRK04195.1-5"/>
    <property type="match status" value="1"/>
</dbReference>
<dbReference type="Proteomes" id="UP000267921">
    <property type="component" value="Unassembled WGS sequence"/>
</dbReference>
<evidence type="ECO:0000256" key="2">
    <source>
        <dbReference type="ARBA" id="ARBA00014793"/>
    </source>
</evidence>
<sequence>MTIEQDWAEKYRPTKLADVVGNNKPLQALRDWEEEWEHGVPEKKAAILSGPAGVGKTSAAHALGNEMGWEIIEMNASDQRTAGIIERVAGSASRMSTLTGIQKRLIILDEADNMHGSADRGGTRAITNVIKKSDQPIILIANDLYALSSTLRSHCANIKFNSIPQRSILPALKKICKMEGITCGTGVLEKIAENTGGDLRSAIKDLQATATDKKEIEVVDVTTAERDTKESIFKVLTKVFKGKDPLEAYRATFSLDETPEDLIQWVDENLPNQYLDKDETLSEDMTAAYHNLSRADIYLGRVRLRQNYGLWRYAGFLLSGGTAMAKKHSHSGFRKLQPPSMWRRMGQLRSKRNMRDNIAAKVGLHCNEPIRDCRIDLLRMYGLLLKSEDYAVDTAYSLELDVDEIAYLTESKKVTKKIQKIYDASREMMHEKEDEDIDVFMHVAEKDRGQSTLDSMFSAEKDPAEENKMDGKEKDDPKPAKSQKTLFDF</sequence>
<dbReference type="InterPro" id="IPR047854">
    <property type="entry name" value="RFC_lid"/>
</dbReference>
<reference evidence="11 14" key="3">
    <citation type="submission" date="2018-10" db="EMBL/GenBank/DDBJ databases">
        <title>Cultivation of a novel Methanohalophilus strain from Kebrit Deep of the Red Sea and a genomic comparison of members of the genus Methanohalophilus.</title>
        <authorList>
            <person name="Guan Y."/>
            <person name="Ngugi D.K."/>
            <person name="Stingl U."/>
        </authorList>
    </citation>
    <scope>NUCLEOTIDE SEQUENCE [LARGE SCALE GENOMIC DNA]</scope>
    <source>
        <strain evidence="11 14">DSM 3094</strain>
    </source>
</reference>
<keyword evidence="4 7" id="KW-0547">Nucleotide-binding</keyword>
<dbReference type="GO" id="GO:0003689">
    <property type="term" value="F:DNA clamp loader activity"/>
    <property type="evidence" value="ECO:0007669"/>
    <property type="project" value="UniProtKB-UniRule"/>
</dbReference>
<dbReference type="NCBIfam" id="NF003228">
    <property type="entry name" value="PRK04195.1-4"/>
    <property type="match status" value="1"/>
</dbReference>
<dbReference type="NCBIfam" id="NF003231">
    <property type="entry name" value="PRK04195.2-1"/>
    <property type="match status" value="1"/>
</dbReference>
<dbReference type="InterPro" id="IPR003959">
    <property type="entry name" value="ATPase_AAA_core"/>
</dbReference>
<keyword evidence="5 7" id="KW-0067">ATP-binding</keyword>
<dbReference type="STRING" id="2177.BHR79_01495"/>
<dbReference type="GO" id="GO:0006260">
    <property type="term" value="P:DNA replication"/>
    <property type="evidence" value="ECO:0007669"/>
    <property type="project" value="UniProtKB-UniRule"/>
</dbReference>
<evidence type="ECO:0000256" key="4">
    <source>
        <dbReference type="ARBA" id="ARBA00022741"/>
    </source>
</evidence>
<evidence type="ECO:0000256" key="3">
    <source>
        <dbReference type="ARBA" id="ARBA00022705"/>
    </source>
</evidence>
<dbReference type="Gene3D" id="1.10.8.60">
    <property type="match status" value="1"/>
</dbReference>
<gene>
    <name evidence="7" type="primary">rfcL</name>
    <name evidence="10" type="ORF">BHR79_01495</name>
    <name evidence="11" type="ORF">EFE40_01295</name>
    <name evidence="12" type="ORF">SAMN04515625_0121</name>
</gene>
<evidence type="ECO:0000256" key="7">
    <source>
        <dbReference type="HAMAP-Rule" id="MF_01508"/>
    </source>
</evidence>
<evidence type="ECO:0000313" key="14">
    <source>
        <dbReference type="Proteomes" id="UP000267921"/>
    </source>
</evidence>
<dbReference type="Gene3D" id="3.40.50.300">
    <property type="entry name" value="P-loop containing nucleotide triphosphate hydrolases"/>
    <property type="match status" value="1"/>
</dbReference>
<dbReference type="Pfam" id="PF00004">
    <property type="entry name" value="AAA"/>
    <property type="match status" value="1"/>
</dbReference>
<feature type="domain" description="AAA+ ATPase" evidence="9">
    <location>
        <begin position="42"/>
        <end position="173"/>
    </location>
</feature>
<dbReference type="InterPro" id="IPR023935">
    <property type="entry name" value="Rep_factor-C_lsu"/>
</dbReference>
<reference evidence="12" key="2">
    <citation type="submission" date="2016-10" db="EMBL/GenBank/DDBJ databases">
        <authorList>
            <person name="de Groot N.N."/>
        </authorList>
    </citation>
    <scope>NUCLEOTIDE SEQUENCE [LARGE SCALE GENOMIC DNA]</scope>
    <source>
        <strain evidence="12">Z-7982</strain>
    </source>
</reference>
<dbReference type="GeneID" id="30582389"/>
<dbReference type="SMART" id="SM00382">
    <property type="entry name" value="AAA"/>
    <property type="match status" value="1"/>
</dbReference>
<dbReference type="HAMAP" id="MF_01508">
    <property type="entry name" value="RfcL"/>
    <property type="match status" value="1"/>
</dbReference>
<dbReference type="InterPro" id="IPR003593">
    <property type="entry name" value="AAA+_ATPase"/>
</dbReference>
<evidence type="ECO:0000313" key="11">
    <source>
        <dbReference type="EMBL" id="RNI10845.1"/>
    </source>
</evidence>
<name>A0A1L3Q093_9EURY</name>
<dbReference type="EMBL" id="CP017921">
    <property type="protein sequence ID" value="APH38286.1"/>
    <property type="molecule type" value="Genomic_DNA"/>
</dbReference>
<dbReference type="PANTHER" id="PTHR23389">
    <property type="entry name" value="CHROMOSOME TRANSMISSION FIDELITY FACTOR 18"/>
    <property type="match status" value="1"/>
</dbReference>
<evidence type="ECO:0000256" key="5">
    <source>
        <dbReference type="ARBA" id="ARBA00022840"/>
    </source>
</evidence>
<reference evidence="10 13" key="1">
    <citation type="submission" date="2016-10" db="EMBL/GenBank/DDBJ databases">
        <title>Methanohalophilus halophilus.</title>
        <authorList>
            <person name="L'haridon S."/>
        </authorList>
    </citation>
    <scope>NUCLEOTIDE SEQUENCE [LARGE SCALE GENOMIC DNA]</scope>
    <source>
        <strain evidence="10 13">Z-7982</strain>
    </source>
</reference>
<dbReference type="KEGG" id="mhaz:BHR79_01495"/>
<dbReference type="Pfam" id="PF21960">
    <property type="entry name" value="RCF1-5-like_lid"/>
    <property type="match status" value="1"/>
</dbReference>
<keyword evidence="13" id="KW-1185">Reference proteome</keyword>
<feature type="region of interest" description="Disordered" evidence="8">
    <location>
        <begin position="449"/>
        <end position="489"/>
    </location>
</feature>
<dbReference type="OrthoDB" id="8658at2157"/>
<feature type="binding site" evidence="7">
    <location>
        <begin position="50"/>
        <end position="57"/>
    </location>
    <ligand>
        <name>ATP</name>
        <dbReference type="ChEBI" id="CHEBI:30616"/>
    </ligand>
</feature>
<evidence type="ECO:0000313" key="13">
    <source>
        <dbReference type="Proteomes" id="UP000186879"/>
    </source>
</evidence>
<dbReference type="Proteomes" id="UP000186879">
    <property type="component" value="Chromosome"/>
</dbReference>
<protein>
    <recommendedName>
        <fullName evidence="2 7">Replication factor C large subunit</fullName>
        <shortName evidence="7">RFC large subunit</shortName>
    </recommendedName>
    <alternativeName>
        <fullName evidence="6 7">Clamp loader large subunit</fullName>
    </alternativeName>
</protein>
<comment type="subunit">
    <text evidence="7">Heteromultimer composed of small subunits (RfcS) and large subunits (RfcL).</text>
</comment>
<evidence type="ECO:0000256" key="1">
    <source>
        <dbReference type="ARBA" id="ARBA00006878"/>
    </source>
</evidence>
<dbReference type="CDD" id="cd18140">
    <property type="entry name" value="HLD_clamp_RFC"/>
    <property type="match status" value="1"/>
</dbReference>
<comment type="similarity">
    <text evidence="1 7">Belongs to the activator 1 small subunits family. RfcL subfamily.</text>
</comment>
<evidence type="ECO:0000313" key="12">
    <source>
        <dbReference type="EMBL" id="SDW01232.1"/>
    </source>
</evidence>
<dbReference type="PANTHER" id="PTHR23389:SF6">
    <property type="entry name" value="REPLICATION FACTOR C SUBUNIT 1"/>
    <property type="match status" value="1"/>
</dbReference>
<dbReference type="EMBL" id="RJJG01000001">
    <property type="protein sequence ID" value="RNI10845.1"/>
    <property type="molecule type" value="Genomic_DNA"/>
</dbReference>
<dbReference type="SUPFAM" id="SSF52540">
    <property type="entry name" value="P-loop containing nucleoside triphosphate hydrolases"/>
    <property type="match status" value="1"/>
</dbReference>
<dbReference type="Proteomes" id="UP000198669">
    <property type="component" value="Unassembled WGS sequence"/>
</dbReference>
<dbReference type="AlphaFoldDB" id="A0A1L3Q093"/>
<dbReference type="GO" id="GO:0016887">
    <property type="term" value="F:ATP hydrolysis activity"/>
    <property type="evidence" value="ECO:0007669"/>
    <property type="project" value="InterPro"/>
</dbReference>